<keyword evidence="7 12" id="KW-1133">Transmembrane helix</keyword>
<evidence type="ECO:0000256" key="2">
    <source>
        <dbReference type="ARBA" id="ARBA00007263"/>
    </source>
</evidence>
<dbReference type="PANTHER" id="PTHR11157">
    <property type="entry name" value="FATTY ACID ACYL TRANSFERASE-RELATED"/>
    <property type="match status" value="1"/>
</dbReference>
<dbReference type="EMBL" id="JBJQND010000005">
    <property type="protein sequence ID" value="KAL3876813.1"/>
    <property type="molecule type" value="Genomic_DNA"/>
</dbReference>
<keyword evidence="8 12" id="KW-0443">Lipid metabolism</keyword>
<organism evidence="13 14">
    <name type="scientific">Sinanodonta woodiana</name>
    <name type="common">Chinese pond mussel</name>
    <name type="synonym">Anodonta woodiana</name>
    <dbReference type="NCBI Taxonomy" id="1069815"/>
    <lineage>
        <taxon>Eukaryota</taxon>
        <taxon>Metazoa</taxon>
        <taxon>Spiralia</taxon>
        <taxon>Lophotrochozoa</taxon>
        <taxon>Mollusca</taxon>
        <taxon>Bivalvia</taxon>
        <taxon>Autobranchia</taxon>
        <taxon>Heteroconchia</taxon>
        <taxon>Palaeoheterodonta</taxon>
        <taxon>Unionida</taxon>
        <taxon>Unionoidea</taxon>
        <taxon>Unionidae</taxon>
        <taxon>Unioninae</taxon>
        <taxon>Sinanodonta</taxon>
    </lineage>
</organism>
<comment type="subcellular location">
    <subcellularLocation>
        <location evidence="1">Membrane</location>
        <topology evidence="1">Multi-pass membrane protein</topology>
    </subcellularLocation>
</comment>
<dbReference type="PANTHER" id="PTHR11157:SF134">
    <property type="entry name" value="ELONGATION OF FATTY ACIDS PROTEIN 1-RELATED"/>
    <property type="match status" value="1"/>
</dbReference>
<dbReference type="InterPro" id="IPR030457">
    <property type="entry name" value="ELO_CS"/>
</dbReference>
<feature type="transmembrane region" description="Helical" evidence="12">
    <location>
        <begin position="148"/>
        <end position="169"/>
    </location>
</feature>
<keyword evidence="6 12" id="KW-0276">Fatty acid metabolism</keyword>
<keyword evidence="5 12" id="KW-0812">Transmembrane</keyword>
<evidence type="ECO:0000256" key="8">
    <source>
        <dbReference type="ARBA" id="ARBA00023098"/>
    </source>
</evidence>
<name>A0ABD3WU95_SINWO</name>
<feature type="transmembrane region" description="Helical" evidence="12">
    <location>
        <begin position="206"/>
        <end position="224"/>
    </location>
</feature>
<evidence type="ECO:0000256" key="5">
    <source>
        <dbReference type="ARBA" id="ARBA00022692"/>
    </source>
</evidence>
<feature type="transmembrane region" description="Helical" evidence="12">
    <location>
        <begin position="93"/>
        <end position="111"/>
    </location>
</feature>
<evidence type="ECO:0000256" key="9">
    <source>
        <dbReference type="ARBA" id="ARBA00023136"/>
    </source>
</evidence>
<dbReference type="Pfam" id="PF01151">
    <property type="entry name" value="ELO"/>
    <property type="match status" value="1"/>
</dbReference>
<feature type="transmembrane region" description="Helical" evidence="12">
    <location>
        <begin position="181"/>
        <end position="200"/>
    </location>
</feature>
<evidence type="ECO:0000256" key="11">
    <source>
        <dbReference type="ARBA" id="ARBA00047375"/>
    </source>
</evidence>
<evidence type="ECO:0000313" key="14">
    <source>
        <dbReference type="Proteomes" id="UP001634394"/>
    </source>
</evidence>
<dbReference type="EC" id="2.3.1.199" evidence="12"/>
<evidence type="ECO:0000313" key="13">
    <source>
        <dbReference type="EMBL" id="KAL3876813.1"/>
    </source>
</evidence>
<evidence type="ECO:0000256" key="7">
    <source>
        <dbReference type="ARBA" id="ARBA00022989"/>
    </source>
</evidence>
<gene>
    <name evidence="13" type="ORF">ACJMK2_034607</name>
</gene>
<feature type="transmembrane region" description="Helical" evidence="12">
    <location>
        <begin position="123"/>
        <end position="142"/>
    </location>
</feature>
<comment type="similarity">
    <text evidence="2 12">Belongs to the ELO family.</text>
</comment>
<evidence type="ECO:0000256" key="12">
    <source>
        <dbReference type="RuleBase" id="RU361115"/>
    </source>
</evidence>
<keyword evidence="3 12" id="KW-0444">Lipid biosynthesis</keyword>
<protein>
    <recommendedName>
        <fullName evidence="12">Elongation of very long chain fatty acids protein</fullName>
        <ecNumber evidence="12">2.3.1.199</ecNumber>
    </recommendedName>
    <alternativeName>
        <fullName evidence="12">Very-long-chain 3-oxoacyl-CoA synthase</fullName>
    </alternativeName>
</protein>
<keyword evidence="9 12" id="KW-0472">Membrane</keyword>
<dbReference type="InterPro" id="IPR002076">
    <property type="entry name" value="ELO_fam"/>
</dbReference>
<dbReference type="Proteomes" id="UP001634394">
    <property type="component" value="Unassembled WGS sequence"/>
</dbReference>
<keyword evidence="4 12" id="KW-0808">Transferase</keyword>
<keyword evidence="10 12" id="KW-0275">Fatty acid biosynthesis</keyword>
<dbReference type="PROSITE" id="PS01188">
    <property type="entry name" value="ELO"/>
    <property type="match status" value="1"/>
</dbReference>
<feature type="transmembrane region" description="Helical" evidence="12">
    <location>
        <begin position="16"/>
        <end position="38"/>
    </location>
</feature>
<comment type="catalytic activity">
    <reaction evidence="11 12">
        <text>a very-long-chain acyl-CoA + malonyl-CoA + H(+) = a very-long-chain 3-oxoacyl-CoA + CO2 + CoA</text>
        <dbReference type="Rhea" id="RHEA:32727"/>
        <dbReference type="ChEBI" id="CHEBI:15378"/>
        <dbReference type="ChEBI" id="CHEBI:16526"/>
        <dbReference type="ChEBI" id="CHEBI:57287"/>
        <dbReference type="ChEBI" id="CHEBI:57384"/>
        <dbReference type="ChEBI" id="CHEBI:90725"/>
        <dbReference type="ChEBI" id="CHEBI:90736"/>
        <dbReference type="EC" id="2.3.1.199"/>
    </reaction>
</comment>
<dbReference type="GO" id="GO:0016020">
    <property type="term" value="C:membrane"/>
    <property type="evidence" value="ECO:0007669"/>
    <property type="project" value="UniProtKB-SubCell"/>
</dbReference>
<dbReference type="GO" id="GO:0009922">
    <property type="term" value="F:fatty acid elongase activity"/>
    <property type="evidence" value="ECO:0007669"/>
    <property type="project" value="UniProtKB-EC"/>
</dbReference>
<comment type="caution">
    <text evidence="13">The sequence shown here is derived from an EMBL/GenBank/DDBJ whole genome shotgun (WGS) entry which is preliminary data.</text>
</comment>
<keyword evidence="14" id="KW-1185">Reference proteome</keyword>
<evidence type="ECO:0000256" key="4">
    <source>
        <dbReference type="ARBA" id="ARBA00022679"/>
    </source>
</evidence>
<reference evidence="13 14" key="1">
    <citation type="submission" date="2024-11" db="EMBL/GenBank/DDBJ databases">
        <title>Chromosome-level genome assembly of the freshwater bivalve Anodonta woodiana.</title>
        <authorList>
            <person name="Chen X."/>
        </authorList>
    </citation>
    <scope>NUCLEOTIDE SEQUENCE [LARGE SCALE GENOMIC DNA]</scope>
    <source>
        <strain evidence="13">MN2024</strain>
        <tissue evidence="13">Gills</tissue>
    </source>
</reference>
<proteinExistence type="inferred from homology"/>
<evidence type="ECO:0000256" key="6">
    <source>
        <dbReference type="ARBA" id="ARBA00022832"/>
    </source>
</evidence>
<dbReference type="GO" id="GO:0006633">
    <property type="term" value="P:fatty acid biosynthetic process"/>
    <property type="evidence" value="ECO:0007669"/>
    <property type="project" value="UniProtKB-KW"/>
</dbReference>
<evidence type="ECO:0000256" key="1">
    <source>
        <dbReference type="ARBA" id="ARBA00004141"/>
    </source>
</evidence>
<feature type="transmembrane region" description="Helical" evidence="12">
    <location>
        <begin position="50"/>
        <end position="73"/>
    </location>
</feature>
<evidence type="ECO:0000256" key="3">
    <source>
        <dbReference type="ARBA" id="ARBA00022516"/>
    </source>
</evidence>
<dbReference type="AlphaFoldDB" id="A0ABD3WU95"/>
<sequence length="240" mass="28407">MATTTATFLQQGLHNLLMLESFSLFCIYLMLIPLALVWKRVTSPLQLRPILVVYNFGCSLLSLYCFLGFSYGLYQSGSLFMKGPSEHLKLYFYMYYITKILELLDTVFMILRHKQRQITFLHVYHHGSMLLLSDLAVHFYPWPAIAPYLGLNSLVHIVLYCYYGLTAMFPENPPQWKQRLTEFQILQFFIDFIHVIYGYLYHGFCIYGLFYGMTMTYLFSNFYYHAYIKRKASKDISKQE</sequence>
<accession>A0ABD3WU95</accession>
<evidence type="ECO:0000256" key="10">
    <source>
        <dbReference type="ARBA" id="ARBA00023160"/>
    </source>
</evidence>